<dbReference type="Gene3D" id="1.10.3730.20">
    <property type="match status" value="1"/>
</dbReference>
<accession>A0A0A5G6M7</accession>
<dbReference type="STRING" id="1385512.N784_13795"/>
<dbReference type="PANTHER" id="PTHR22911:SF102">
    <property type="entry name" value="MEMBRANE PROTEIN"/>
    <property type="match status" value="1"/>
</dbReference>
<evidence type="ECO:0000313" key="6">
    <source>
        <dbReference type="Proteomes" id="UP000030401"/>
    </source>
</evidence>
<dbReference type="SUPFAM" id="SSF103481">
    <property type="entry name" value="Multidrug resistance efflux transporter EmrE"/>
    <property type="match status" value="2"/>
</dbReference>
<keyword evidence="3" id="KW-1133">Transmembrane helix</keyword>
<gene>
    <name evidence="5" type="ORF">N784_13795</name>
</gene>
<evidence type="ECO:0000256" key="3">
    <source>
        <dbReference type="SAM" id="Phobius"/>
    </source>
</evidence>
<feature type="transmembrane region" description="Helical" evidence="3">
    <location>
        <begin position="117"/>
        <end position="137"/>
    </location>
</feature>
<proteinExistence type="inferred from homology"/>
<evidence type="ECO:0000313" key="5">
    <source>
        <dbReference type="EMBL" id="KGX87694.1"/>
    </source>
</evidence>
<feature type="transmembrane region" description="Helical" evidence="3">
    <location>
        <begin position="87"/>
        <end position="110"/>
    </location>
</feature>
<organism evidence="5 6">
    <name type="scientific">Pontibacillus litoralis JSM 072002</name>
    <dbReference type="NCBI Taxonomy" id="1385512"/>
    <lineage>
        <taxon>Bacteria</taxon>
        <taxon>Bacillati</taxon>
        <taxon>Bacillota</taxon>
        <taxon>Bacilli</taxon>
        <taxon>Bacillales</taxon>
        <taxon>Bacillaceae</taxon>
        <taxon>Pontibacillus</taxon>
    </lineage>
</organism>
<comment type="caution">
    <text evidence="5">The sequence shown here is derived from an EMBL/GenBank/DDBJ whole genome shotgun (WGS) entry which is preliminary data.</text>
</comment>
<keyword evidence="3" id="KW-0472">Membrane</keyword>
<protein>
    <submittedName>
        <fullName evidence="5">Transporter</fullName>
    </submittedName>
</protein>
<feature type="domain" description="EamA" evidence="4">
    <location>
        <begin position="148"/>
        <end position="277"/>
    </location>
</feature>
<dbReference type="Pfam" id="PF00892">
    <property type="entry name" value="EamA"/>
    <property type="match status" value="2"/>
</dbReference>
<dbReference type="eggNOG" id="COG0697">
    <property type="taxonomic scope" value="Bacteria"/>
</dbReference>
<name>A0A0A5G6M7_9BACI</name>
<evidence type="ECO:0000256" key="1">
    <source>
        <dbReference type="ARBA" id="ARBA00004127"/>
    </source>
</evidence>
<feature type="transmembrane region" description="Helical" evidence="3">
    <location>
        <begin position="207"/>
        <end position="225"/>
    </location>
</feature>
<dbReference type="Proteomes" id="UP000030401">
    <property type="component" value="Unassembled WGS sequence"/>
</dbReference>
<sequence length="281" mass="31263">MNVQVKFSLAMIIFGSIGFFSIHTNLPSIELVFVRCVSASLLLGVVLLIKRGKQGNAVAKKEYVFALLCGFFLVINWVFLFRSFERIPITVAISIYHLAPVLVLLLGGVIYRERIPFTATVAITLCFIGTLFVGGIHQQASLHDFFSSGVLWAFGAALFYALTSLTGKAIKEIDPVSTTFIQTTLGIFLLIPFIDISYFNGLTVENWTYILITGFVHTGFVFYLFFSSIRELKAATIAVLVFLDPAVAILLDVVLISYYPDMYQWLGIGLIFCGMAYALRR</sequence>
<dbReference type="OrthoDB" id="9814238at2"/>
<dbReference type="GO" id="GO:0016020">
    <property type="term" value="C:membrane"/>
    <property type="evidence" value="ECO:0007669"/>
    <property type="project" value="InterPro"/>
</dbReference>
<comment type="similarity">
    <text evidence="2">Belongs to the EamA transporter family.</text>
</comment>
<feature type="transmembrane region" description="Helical" evidence="3">
    <location>
        <begin position="262"/>
        <end position="279"/>
    </location>
</feature>
<evidence type="ECO:0000259" key="4">
    <source>
        <dbReference type="Pfam" id="PF00892"/>
    </source>
</evidence>
<feature type="transmembrane region" description="Helical" evidence="3">
    <location>
        <begin position="179"/>
        <end position="201"/>
    </location>
</feature>
<feature type="transmembrane region" description="Helical" evidence="3">
    <location>
        <begin position="149"/>
        <end position="167"/>
    </location>
</feature>
<feature type="transmembrane region" description="Helical" evidence="3">
    <location>
        <begin position="237"/>
        <end position="256"/>
    </location>
</feature>
<evidence type="ECO:0000256" key="2">
    <source>
        <dbReference type="ARBA" id="ARBA00007362"/>
    </source>
</evidence>
<comment type="subcellular location">
    <subcellularLocation>
        <location evidence="1">Endomembrane system</location>
        <topology evidence="1">Multi-pass membrane protein</topology>
    </subcellularLocation>
</comment>
<reference evidence="5 6" key="1">
    <citation type="submission" date="2013-08" db="EMBL/GenBank/DDBJ databases">
        <authorList>
            <person name="Huang J."/>
            <person name="Wang G."/>
        </authorList>
    </citation>
    <scope>NUCLEOTIDE SEQUENCE [LARGE SCALE GENOMIC DNA]</scope>
    <source>
        <strain evidence="5 6">JSM 072002</strain>
    </source>
</reference>
<feature type="domain" description="EamA" evidence="4">
    <location>
        <begin position="9"/>
        <end position="133"/>
    </location>
</feature>
<feature type="transmembrane region" description="Helical" evidence="3">
    <location>
        <begin position="62"/>
        <end position="81"/>
    </location>
</feature>
<dbReference type="AlphaFoldDB" id="A0A0A5G6M7"/>
<dbReference type="PANTHER" id="PTHR22911">
    <property type="entry name" value="ACYL-MALONYL CONDENSING ENZYME-RELATED"/>
    <property type="match status" value="1"/>
</dbReference>
<dbReference type="InterPro" id="IPR000620">
    <property type="entry name" value="EamA_dom"/>
</dbReference>
<dbReference type="InterPro" id="IPR037185">
    <property type="entry name" value="EmrE-like"/>
</dbReference>
<feature type="transmembrane region" description="Helical" evidence="3">
    <location>
        <begin position="32"/>
        <end position="50"/>
    </location>
</feature>
<dbReference type="RefSeq" id="WP_036833044.1">
    <property type="nucleotide sequence ID" value="NZ_AVPG01000005.1"/>
</dbReference>
<feature type="transmembrane region" description="Helical" evidence="3">
    <location>
        <begin position="7"/>
        <end position="26"/>
    </location>
</feature>
<keyword evidence="6" id="KW-1185">Reference proteome</keyword>
<keyword evidence="3" id="KW-0812">Transmembrane</keyword>
<dbReference type="EMBL" id="AVPG01000005">
    <property type="protein sequence ID" value="KGX87694.1"/>
    <property type="molecule type" value="Genomic_DNA"/>
</dbReference>